<dbReference type="Gene3D" id="3.40.50.980">
    <property type="match status" value="6"/>
</dbReference>
<feature type="domain" description="Carrier" evidence="4">
    <location>
        <begin position="2045"/>
        <end position="2119"/>
    </location>
</feature>
<keyword evidence="2" id="KW-0596">Phosphopantetheine</keyword>
<evidence type="ECO:0000259" key="4">
    <source>
        <dbReference type="PROSITE" id="PS50075"/>
    </source>
</evidence>
<dbReference type="InterPro" id="IPR025110">
    <property type="entry name" value="AMP-bd_C"/>
</dbReference>
<dbReference type="InterPro" id="IPR000873">
    <property type="entry name" value="AMP-dep_synth/lig_dom"/>
</dbReference>
<dbReference type="InterPro" id="IPR036736">
    <property type="entry name" value="ACP-like_sf"/>
</dbReference>
<geneLocation type="plasmid" evidence="5 6">
    <name>pTT6-2</name>
</geneLocation>
<dbReference type="PANTHER" id="PTHR45527">
    <property type="entry name" value="NONRIBOSOMAL PEPTIDE SYNTHETASE"/>
    <property type="match status" value="1"/>
</dbReference>
<evidence type="ECO:0000256" key="2">
    <source>
        <dbReference type="ARBA" id="ARBA00022450"/>
    </source>
</evidence>
<dbReference type="Pfam" id="PF13193">
    <property type="entry name" value="AMP-binding_C"/>
    <property type="match status" value="3"/>
</dbReference>
<feature type="domain" description="Carrier" evidence="4">
    <location>
        <begin position="3498"/>
        <end position="3572"/>
    </location>
</feature>
<dbReference type="InterPro" id="IPR023213">
    <property type="entry name" value="CAT-like_dom_sf"/>
</dbReference>
<dbReference type="InterPro" id="IPR006162">
    <property type="entry name" value="Ppantetheine_attach_site"/>
</dbReference>
<comment type="cofactor">
    <cofactor evidence="1">
        <name>pantetheine 4'-phosphate</name>
        <dbReference type="ChEBI" id="CHEBI:47942"/>
    </cofactor>
</comment>
<gene>
    <name evidence="5" type="ORF">IGS68_31775</name>
</gene>
<reference evidence="5" key="1">
    <citation type="submission" date="2021-02" db="EMBL/GenBank/DDBJ databases">
        <title>Skermanella TT6 skin isolate.</title>
        <authorList>
            <person name="Lee K."/>
            <person name="Ganzorig M."/>
        </authorList>
    </citation>
    <scope>NUCLEOTIDE SEQUENCE</scope>
    <source>
        <strain evidence="5">TT6</strain>
    </source>
</reference>
<dbReference type="Proteomes" id="UP000595197">
    <property type="component" value="Plasmid pTT6-2"/>
</dbReference>
<dbReference type="NCBIfam" id="TIGR01733">
    <property type="entry name" value="AA-adenyl-dom"/>
    <property type="match status" value="3"/>
</dbReference>
<dbReference type="Pfam" id="PF00550">
    <property type="entry name" value="PP-binding"/>
    <property type="match status" value="3"/>
</dbReference>
<evidence type="ECO:0000313" key="5">
    <source>
        <dbReference type="EMBL" id="QQP93605.2"/>
    </source>
</evidence>
<name>A0ABX7BHK0_9PROT</name>
<evidence type="ECO:0000313" key="6">
    <source>
        <dbReference type="Proteomes" id="UP000595197"/>
    </source>
</evidence>
<dbReference type="InterPro" id="IPR020806">
    <property type="entry name" value="PKS_PP-bd"/>
</dbReference>
<keyword evidence="3" id="KW-0597">Phosphoprotein</keyword>
<dbReference type="PROSITE" id="PS00012">
    <property type="entry name" value="PHOSPHOPANTETHEINE"/>
    <property type="match status" value="3"/>
</dbReference>
<feature type="domain" description="Carrier" evidence="4">
    <location>
        <begin position="979"/>
        <end position="1053"/>
    </location>
</feature>
<sequence>MLDGGDERRPADDAAMLPLTRVQLEIYVEQKFNPESPLFNIGALVRIAGPADGARSIAAIRHVADNAAAFRTVMIDTDDGPRQRVLDRFPGAVDFIDLSGERDPEGAALRFMNGDMAEPLPFGPAGPLARFAALRCGPDLFFWYGKFHHIIADGWGTSLFHANLVRSYNRLTADGTLPALELGHVADQIAEERRYRASPGFEASRAYWESLFPALPEPLFRQAGPLTTRALRRTIHLDGALYGRIRDLAEAEKASPFHVLLAALGTVLSRQCATRDLVIAAPILNRRTAVEKQAIGLFASVSPLRLRPDGLHGLRALVGEIRAQLRRDYRHQRFPVGEIRLPGLPEETARNRLHEVSLSYERHHYGEQVAGCTNRTVVLSSGHQNQPLQVFVRDFDDHDDIAVDFDFNESYFDQAGAEALVGRFRRLLESALDQPDRPVATLPWLSPADRDWLVRQANAGAEVRPTGTLAGWFEATAAAHPDRPALSFEGTVLSYAELDARSNRLARHLAGLGVGAETPVGLCLERGAELIVGLLAILKAGGCYVPLDPAYPADRLSWLAGDGGLRLVLTHAPAREALAAALGDGALPVVDLADAEADAAALPAAPLALAIDPEQAAYVIYTSGSTGRPKGCVVSHRNVARLMAATEPQFGFGPDDVWTLFHSYAFDFSVWEIWGALLYGGKLVVVPYWVSRAPDAVAELLEREGVTVLNQTPSAFRQLIPAAAGRKFALRRVVFGGEALELASLSPWYAAQGDAAVLVNMYGITETTVHVTYRALEPADAEAGRGSEIGRPLSDLQVHLLDHRLEPVPVGVVGEIFVGGGGVARGYRNRPDLTAERFLPDPFGPPGSRLYRSGDLARRLADGSLEYLGRADQQVKVRGFRIEPGEIEAALVRRPGVREALVLALPGPGGDPRLVAYVAAEDGRGDVAGWRAALAEALPDYMVPAAFVVLERFPLTHHGKIDRAALPPPESSRSEAGEAPATAAERALAAIWSDVLGVPAVNRDDNFFALGGDSILSLQVVARARKQGIGFGLRDLYRHQTLRGLAASAETGPADLDRDEAPAPFALIAPADRALLPAGAVDAFPMSRLQAGMLFHAELEAGTAIFHDIFSYRIELPWRDDGWDRALESLADANPALRTSLHWTGFGEALQVVHGRARVPLEVDDLRALDPAERESRVAAFLAAEKRTGFDIAAAPLFRVRLHRLEEDVVQVTISFHHAILDGWSVATLLTRLIGLYLGRPVQAGAGGTAVPACFVALEKAAVADEAVRRFWAARVAGLEVPRLPRLAVAPPADAAGKVSRHLVALPASLSGRLAASADRLGAPIKSLALAAHLRVLAFATGRPDAVTGYVTHGRPELDGASEVTGLFLNTVPLRLKLGSGTWRDLVRDLLREEAEVLTNRRLPTADIKRLAGGIDLYEAGFNFIHFHVYAGILGMPELRVLDVAIFEETDFPFLAQFARHPTSGELELTLIYDHAKYSAEQIGDLGGAYIGVMEALADRPDEPVAALDLLGAGQRDWLVREANAGAEVRPTGTLAGWFEATAAAHPDRPALSFEGAVLSYAELDARSNRLARHLAGLGVGAETPVGLCLERGAELIVGLLAILKAGGCYVPLDPAYPADRLSWLAGDGGLKLVLTHAPARKALAAALGDGALPVVDLADAEADAAALPAAPLALAIDPEQAAYVIYTSGSTGRPKGCVVSHRNVARLMAATEPQFGFGPDDVWTLFHSYAFDFSVWEIWGALLYGGKLVVVPYWVSRAPDAVADLLEREGVTVLNQTPSAFRQLIPAAAGRKFALRRVVFGGEALELASLAPWYAAQGDAAVLVNMYGITETTVHVTYRALEPADAEAGRGSEIGRPLSDLQVHLLDHRLEPVPVGVVGEIFVGGGGVARGYRNRPDLTAERFLPDPFGLPGSRLYRSGDLARRLADGSLEYLGRADQQVKVRGFRIEPGEIEAALVRRPGVREALVLALPGPGGDPRLVAYVAAESGRGDVSGWRAALAEALPDYMVPAAFVVLERFPLTHHGKIDRAALPAPESSRSEAGEAPATPAERALAAIWSDVLGVPAVGRDDNFFALGGDSILSLQVVARARKRGLTLTPRQVFLQPSLRELALAAVEAGTAAAAVAGTSDGPVPLTPIQRWFFGLDLARPSWWNQIAWLETAGPVDPAALSRALDQVAGAHEAFRLRFRREPSGWVQTLVPGPAALPLTVHDRSELPRAALSLQEGWDLGEGPLARAAWFGEGTGGVLAVAVHHLIVDGVSWRILLDDLAGALAGEPPSTAFGFAAHARALGDRPVPAAPVPAGRCRLPMDRGVPDLTGTAGRISTAFDPAETALITVDAPAASRQPVDALVLAAVARALSDLGGGLLPVVVEGHGRDVPDADLSRTVGWFTAFRTLALPLGLEATSDDAAAALAGAADGLPADPADWPEVSVNYLGRIADAAGGSGWRLRREPGVPVSAPENRRPFALDLVAMVAGGRLEVTWLFAAGINAATAERWAVRFKAALLEVAGAAAGRIVPPKPEDLPLARLDAAALAALAAAVPAPIADAYPLTPLQLGMLFHAVERPDAGVYVEQLAGRLTGELDEPAFLQAWQDVIDRHPPLRTLFVWRDVPEPHQVVLARAALPVRREDWRGLPDDEQDLRLEALLAADRRLGLDLGRAPVMRFALVRTGESAWRWVWTHHHMLVDGWSLPILFGDLLASYSARIAGRVAEPAPARPFRDHVARLAGRDGSADERFWKAELAGIEGPSRLALQRPAGAAEELPGEVERTLGPAASEALRVLARRHQVTLNVVAAAAWALLLERHGAGPRPMFGLTVSGRSPELAGSDGMVGLFINTLPCAVPVPGALPLSGWLGEVQRRLAAVQEHDAVGLVEVRRWAGLPADEAPFDSLFVFENYPVAAALQRQAGGIAFSDIRFVERTNYPLTAAVIPGDALILKINYDGLRFGVAEASALLDRWTGLLARMAERPDDPVDGFAVMPPAEAAGLITRANPVGKGAAEPEPAHRLVERIAARRPDAPALDTAGAVVTYGALDAAADRLARNLAARSVGPETVVATLLPRSADLITALLAILKAGGAWLPLDPAYPADRVGHMLSDGDARLILARGPVPADLAGGRPVLDLDAPAGPDAGLPLPAVDPSGLAYVIYTSGTTGRPKGVLVPHAGIANLVAAQADAFRIGPGDRVYQFASPSFDAAVAEIFHALGTGATLCLPPAGDALDVGRHLAEARATHVTLPPSVLAALDPAALPDLRAVVVAGEAAPGALLRAWSRVGHVVNAYGPTEATVCASVETCTDLPGEPALGRAMAGCALYLLDARGDPVPPGVPGEIAIGGIGVARGYRDLPCLTADRFRPDPFSPVAGARLYLTGDLALWDAEGRIRYLGRRDHQVKLRGFRIELGEVEAVLADHPAVASALALVRRPAAGPPELLAFVTGAGTAPDPAELRAHAAGRLPGHAVPSAVLVLDWWPLTPNGKIDRAALLARADEREPVTLSSRAEAPAGAAEEILAAVWREVFNGRAIGRRDNYFDLGGDSIISLQIAARARAAGLEISPRQVLEAQTVAALAALAIPLAAAPAEPEPATAEIPLTPIQRWFFDQDLPAPHHWNQSLAFAVDAGFDAAAFGRALRALHARHDTLRLRFARADGGWRQFYDGPGEPPRLERLDLTGEADPDTLLARAADRLQAGFDLGSGCLIAGLLAEMGARRPRILLLCAHHLAVDAVSWRVLLSDLHALYRAEAGGSPRPPAPGGTSFRRWSEALAAHAGEFGAELDHWRSVAAPGTVPLPFDGPDPSGPDPVAGERVARTSLGVARTRTLLDGAAGPMPEALLAALALALGRWCGAGAAVIDLESHGRDSPWPGIDLAGTCGWFTVLHPVRLEIAGTADPAAAFAAARAALSAVPSTGPSRGLGWGVLRHLAGDGSLSSAPPASVALNYLGQTDAGTAGLDGFAPLAAAYGGERDPRQPRSHALAFNARVQGGTLILDLAYGAGRLSADTADRLVAGMAEGLEALVDAAAGPASARFDKIDLAEHELDALMADLADSFDD</sequence>
<dbReference type="InterPro" id="IPR020845">
    <property type="entry name" value="AMP-binding_CS"/>
</dbReference>
<dbReference type="CDD" id="cd19543">
    <property type="entry name" value="DCL_NRPS"/>
    <property type="match status" value="1"/>
</dbReference>
<protein>
    <submittedName>
        <fullName evidence="5">Amino acid adenylation domain-containing protein</fullName>
    </submittedName>
</protein>
<keyword evidence="5" id="KW-0614">Plasmid</keyword>
<evidence type="ECO:0000256" key="3">
    <source>
        <dbReference type="ARBA" id="ARBA00022553"/>
    </source>
</evidence>
<dbReference type="Gene3D" id="3.30.300.30">
    <property type="match status" value="3"/>
</dbReference>
<evidence type="ECO:0000256" key="1">
    <source>
        <dbReference type="ARBA" id="ARBA00001957"/>
    </source>
</evidence>
<dbReference type="Gene3D" id="3.30.559.10">
    <property type="entry name" value="Chloramphenicol acetyltransferase-like domain"/>
    <property type="match status" value="5"/>
</dbReference>
<dbReference type="PROSITE" id="PS00455">
    <property type="entry name" value="AMP_BINDING"/>
    <property type="match status" value="3"/>
</dbReference>
<dbReference type="SUPFAM" id="SSF56801">
    <property type="entry name" value="Acetyl-CoA synthetase-like"/>
    <property type="match status" value="3"/>
</dbReference>
<dbReference type="PANTHER" id="PTHR45527:SF14">
    <property type="entry name" value="PLIPASTATIN SYNTHASE SUBUNIT B"/>
    <property type="match status" value="1"/>
</dbReference>
<dbReference type="RefSeq" id="WP_206379361.1">
    <property type="nucleotide sequence ID" value="NZ_CP067422.1"/>
</dbReference>
<dbReference type="Gene3D" id="2.30.38.10">
    <property type="entry name" value="Luciferase, Domain 3"/>
    <property type="match status" value="3"/>
</dbReference>
<proteinExistence type="predicted"/>
<dbReference type="Pfam" id="PF00501">
    <property type="entry name" value="AMP-binding"/>
    <property type="match status" value="3"/>
</dbReference>
<dbReference type="InterPro" id="IPR009081">
    <property type="entry name" value="PP-bd_ACP"/>
</dbReference>
<dbReference type="SUPFAM" id="SSF52777">
    <property type="entry name" value="CoA-dependent acyltransferases"/>
    <property type="match status" value="10"/>
</dbReference>
<dbReference type="CDD" id="cd17643">
    <property type="entry name" value="A_NRPS_Cytc1-like"/>
    <property type="match status" value="2"/>
</dbReference>
<dbReference type="SMART" id="SM00823">
    <property type="entry name" value="PKS_PP"/>
    <property type="match status" value="3"/>
</dbReference>
<dbReference type="Pfam" id="PF00668">
    <property type="entry name" value="Condensation"/>
    <property type="match status" value="5"/>
</dbReference>
<dbReference type="PROSITE" id="PS50075">
    <property type="entry name" value="CARRIER"/>
    <property type="match status" value="3"/>
</dbReference>
<dbReference type="Gene3D" id="3.30.559.30">
    <property type="entry name" value="Nonribosomal peptide synthetase, condensation domain"/>
    <property type="match status" value="5"/>
</dbReference>
<dbReference type="InterPro" id="IPR045851">
    <property type="entry name" value="AMP-bd_C_sf"/>
</dbReference>
<dbReference type="EMBL" id="CP067422">
    <property type="protein sequence ID" value="QQP93605.2"/>
    <property type="molecule type" value="Genomic_DNA"/>
</dbReference>
<keyword evidence="6" id="KW-1185">Reference proteome</keyword>
<dbReference type="Gene3D" id="1.10.1200.10">
    <property type="entry name" value="ACP-like"/>
    <property type="match status" value="3"/>
</dbReference>
<dbReference type="InterPro" id="IPR001242">
    <property type="entry name" value="Condensation_dom"/>
</dbReference>
<dbReference type="NCBIfam" id="NF003417">
    <property type="entry name" value="PRK04813.1"/>
    <property type="match status" value="3"/>
</dbReference>
<dbReference type="SUPFAM" id="SSF47336">
    <property type="entry name" value="ACP-like"/>
    <property type="match status" value="3"/>
</dbReference>
<organism evidence="5 6">
    <name type="scientific">Skermanella cutis</name>
    <dbReference type="NCBI Taxonomy" id="2775420"/>
    <lineage>
        <taxon>Bacteria</taxon>
        <taxon>Pseudomonadati</taxon>
        <taxon>Pseudomonadota</taxon>
        <taxon>Alphaproteobacteria</taxon>
        <taxon>Rhodospirillales</taxon>
        <taxon>Azospirillaceae</taxon>
        <taxon>Skermanella</taxon>
    </lineage>
</organism>
<dbReference type="InterPro" id="IPR010071">
    <property type="entry name" value="AA_adenyl_dom"/>
</dbReference>
<accession>A0ABX7BHK0</accession>